<evidence type="ECO:0000313" key="1">
    <source>
        <dbReference type="EMBL" id="EJK49322.1"/>
    </source>
</evidence>
<dbReference type="AlphaFoldDB" id="K0RRP1"/>
<comment type="caution">
    <text evidence="1">The sequence shown here is derived from an EMBL/GenBank/DDBJ whole genome shotgun (WGS) entry which is preliminary data.</text>
</comment>
<reference evidence="1 2" key="1">
    <citation type="journal article" date="2012" name="Genome Biol.">
        <title>Genome and low-iron response of an oceanic diatom adapted to chronic iron limitation.</title>
        <authorList>
            <person name="Lommer M."/>
            <person name="Specht M."/>
            <person name="Roy A.S."/>
            <person name="Kraemer L."/>
            <person name="Andreson R."/>
            <person name="Gutowska M.A."/>
            <person name="Wolf J."/>
            <person name="Bergner S.V."/>
            <person name="Schilhabel M.B."/>
            <person name="Klostermeier U.C."/>
            <person name="Beiko R.G."/>
            <person name="Rosenstiel P."/>
            <person name="Hippler M."/>
            <person name="Laroche J."/>
        </authorList>
    </citation>
    <scope>NUCLEOTIDE SEQUENCE [LARGE SCALE GENOMIC DNA]</scope>
    <source>
        <strain evidence="1 2">CCMP1005</strain>
    </source>
</reference>
<protein>
    <submittedName>
        <fullName evidence="1">Uncharacterized protein</fullName>
    </submittedName>
</protein>
<keyword evidence="2" id="KW-1185">Reference proteome</keyword>
<organism evidence="1 2">
    <name type="scientific">Thalassiosira oceanica</name>
    <name type="common">Marine diatom</name>
    <dbReference type="NCBI Taxonomy" id="159749"/>
    <lineage>
        <taxon>Eukaryota</taxon>
        <taxon>Sar</taxon>
        <taxon>Stramenopiles</taxon>
        <taxon>Ochrophyta</taxon>
        <taxon>Bacillariophyta</taxon>
        <taxon>Coscinodiscophyceae</taxon>
        <taxon>Thalassiosirophycidae</taxon>
        <taxon>Thalassiosirales</taxon>
        <taxon>Thalassiosiraceae</taxon>
        <taxon>Thalassiosira</taxon>
    </lineage>
</organism>
<dbReference type="Proteomes" id="UP000266841">
    <property type="component" value="Unassembled WGS sequence"/>
</dbReference>
<accession>K0RRP1</accession>
<dbReference type="EMBL" id="AGNL01044909">
    <property type="protein sequence ID" value="EJK49322.1"/>
    <property type="molecule type" value="Genomic_DNA"/>
</dbReference>
<name>K0RRP1_THAOC</name>
<sequence>MPKQTAAYLNDAAADAISTGKLFDHGPAGPAALGFYSISQNPFDRLSDTSVATTVVGLIKRTESVKSVFKPLFGDTSYPATYAASAHGMVDGLELQITTAMRDYNLPDLPGVIQWELDRRWVLYLKQCETGDMSYEHLHLNDLTKTIQSSPTLLTAPTQVRTLIQAAMAPTIPAPPRPAPN</sequence>
<gene>
    <name evidence="1" type="ORF">THAOC_31813</name>
</gene>
<proteinExistence type="predicted"/>
<evidence type="ECO:0000313" key="2">
    <source>
        <dbReference type="Proteomes" id="UP000266841"/>
    </source>
</evidence>